<evidence type="ECO:0000256" key="3">
    <source>
        <dbReference type="ARBA" id="ARBA00022989"/>
    </source>
</evidence>
<dbReference type="InterPro" id="IPR039357">
    <property type="entry name" value="SRD5A/TECR"/>
</dbReference>
<dbReference type="GO" id="GO:0008202">
    <property type="term" value="P:steroid metabolic process"/>
    <property type="evidence" value="ECO:0007669"/>
    <property type="project" value="InterPro"/>
</dbReference>
<proteinExistence type="predicted"/>
<name>J4WVN6_9GAMM</name>
<feature type="transmembrane region" description="Helical" evidence="5">
    <location>
        <begin position="194"/>
        <end position="215"/>
    </location>
</feature>
<feature type="transmembrane region" description="Helical" evidence="5">
    <location>
        <begin position="100"/>
        <end position="118"/>
    </location>
</feature>
<dbReference type="AlphaFoldDB" id="J4WVN6"/>
<comment type="subcellular location">
    <subcellularLocation>
        <location evidence="1">Membrane</location>
        <topology evidence="1">Multi-pass membrane protein</topology>
    </subcellularLocation>
</comment>
<dbReference type="FunFam" id="1.20.120.1630:FF:000014">
    <property type="entry name" value="Steroid 5-alpha reductase, putative"/>
    <property type="match status" value="1"/>
</dbReference>
<dbReference type="EMBL" id="JH611193">
    <property type="protein sequence ID" value="EJP72425.1"/>
    <property type="molecule type" value="Genomic_DNA"/>
</dbReference>
<dbReference type="GO" id="GO:0016020">
    <property type="term" value="C:membrane"/>
    <property type="evidence" value="ECO:0007669"/>
    <property type="project" value="UniProtKB-SubCell"/>
</dbReference>
<feature type="transmembrane region" description="Helical" evidence="5">
    <location>
        <begin position="6"/>
        <end position="23"/>
    </location>
</feature>
<dbReference type="InterPro" id="IPR016636">
    <property type="entry name" value="3-oxo-5-alpha-steroid_4-DH"/>
</dbReference>
<accession>J4WVN6</accession>
<evidence type="ECO:0000256" key="1">
    <source>
        <dbReference type="ARBA" id="ARBA00004141"/>
    </source>
</evidence>
<organism evidence="7 8">
    <name type="scientific">SAR86 cluster bacterium SAR86B</name>
    <dbReference type="NCBI Taxonomy" id="1123867"/>
    <lineage>
        <taxon>Bacteria</taxon>
        <taxon>Pseudomonadati</taxon>
        <taxon>Pseudomonadota</taxon>
        <taxon>Gammaproteobacteria</taxon>
        <taxon>SAR86 cluster</taxon>
    </lineage>
</organism>
<gene>
    <name evidence="7" type="ORF">NT02SARS_1246</name>
</gene>
<dbReference type="Pfam" id="PF02544">
    <property type="entry name" value="Steroid_dh"/>
    <property type="match status" value="1"/>
</dbReference>
<dbReference type="Gene3D" id="1.20.120.1630">
    <property type="match status" value="1"/>
</dbReference>
<evidence type="ECO:0000259" key="6">
    <source>
        <dbReference type="Pfam" id="PF02544"/>
    </source>
</evidence>
<keyword evidence="2 5" id="KW-0812">Transmembrane</keyword>
<evidence type="ECO:0000256" key="5">
    <source>
        <dbReference type="SAM" id="Phobius"/>
    </source>
</evidence>
<feature type="transmembrane region" description="Helical" evidence="5">
    <location>
        <begin position="43"/>
        <end position="63"/>
    </location>
</feature>
<protein>
    <submittedName>
        <fullName evidence="7">3-oxo-5-alpha-steroid 4-dehydrogenase 1</fullName>
    </submittedName>
</protein>
<reference evidence="7 8" key="1">
    <citation type="journal article" date="2012" name="ISME J.">
        <title>Genomic insights to SAR86, an abundant and uncultivated marine bacterial lineage.</title>
        <authorList>
            <person name="Dupont C.L."/>
            <person name="Rusch D.B."/>
            <person name="Yooseph S."/>
            <person name="Lombardo M.J."/>
            <person name="Richter R.A."/>
            <person name="Valas R."/>
            <person name="Novotny M."/>
            <person name="Yee-Greenbaum J."/>
            <person name="Selengut J.D."/>
            <person name="Haft D.H."/>
            <person name="Halpern A.L."/>
            <person name="Lasken R.S."/>
            <person name="Nealson K."/>
            <person name="Friedman R."/>
            <person name="Venter J.C."/>
        </authorList>
    </citation>
    <scope>NUCLEOTIDE SEQUENCE [LARGE SCALE GENOMIC DNA]</scope>
</reference>
<keyword evidence="3 5" id="KW-1133">Transmembrane helix</keyword>
<feature type="domain" description="3-oxo-5-alpha-steroid 4-dehydrogenase C-terminal" evidence="6">
    <location>
        <begin position="98"/>
        <end position="246"/>
    </location>
</feature>
<dbReference type="Proteomes" id="UP000010116">
    <property type="component" value="Unassembled WGS sequence"/>
</dbReference>
<feature type="transmembrane region" description="Helical" evidence="5">
    <location>
        <begin position="69"/>
        <end position="88"/>
    </location>
</feature>
<dbReference type="GO" id="GO:0003865">
    <property type="term" value="F:3-oxo-5-alpha-steroid 4-dehydrogenase activity"/>
    <property type="evidence" value="ECO:0007669"/>
    <property type="project" value="InterPro"/>
</dbReference>
<evidence type="ECO:0000256" key="2">
    <source>
        <dbReference type="ARBA" id="ARBA00022692"/>
    </source>
</evidence>
<dbReference type="InterPro" id="IPR001104">
    <property type="entry name" value="3-oxo-5_a-steroid_4-DH_C"/>
</dbReference>
<evidence type="ECO:0000256" key="4">
    <source>
        <dbReference type="ARBA" id="ARBA00023136"/>
    </source>
</evidence>
<sequence>MLENLLLVWILIGVITFFSLFKLTAPYGRHIKAGWGYEVSARLGWVVMESPTIFIILGFAFFFKDIFTITHYVFLLIWLLHYVHRTLIWPFIAEMRGKKMPITIPVSAFCFNLVNVPIQGYFILGSSSYTSSWLTNPVFMIGLVIFMLGMSINIISDYYLIRLRKKLGPGYHLPNKYLFKYISSPNYFGEMIEWLGWAILTWSYAGLIFFIWTVANLFPRAIANHKWYQNKFENYPENRKAIIPGII</sequence>
<feature type="transmembrane region" description="Helical" evidence="5">
    <location>
        <begin position="138"/>
        <end position="161"/>
    </location>
</feature>
<evidence type="ECO:0000313" key="7">
    <source>
        <dbReference type="EMBL" id="EJP72425.1"/>
    </source>
</evidence>
<dbReference type="HOGENOM" id="CLU_065395_1_0_6"/>
<keyword evidence="4 5" id="KW-0472">Membrane</keyword>
<dbReference type="PROSITE" id="PS50244">
    <property type="entry name" value="S5A_REDUCTASE"/>
    <property type="match status" value="1"/>
</dbReference>
<dbReference type="PIRSF" id="PIRSF015596">
    <property type="entry name" value="5_alpha-SR2"/>
    <property type="match status" value="1"/>
</dbReference>
<dbReference type="PANTHER" id="PTHR10556:SF43">
    <property type="entry name" value="STEROID 5-ALPHA-REDUCTASE DET2"/>
    <property type="match status" value="1"/>
</dbReference>
<evidence type="ECO:0000313" key="8">
    <source>
        <dbReference type="Proteomes" id="UP000010116"/>
    </source>
</evidence>
<dbReference type="PANTHER" id="PTHR10556">
    <property type="entry name" value="3-OXO-5-ALPHA-STEROID 4-DEHYDROGENASE"/>
    <property type="match status" value="1"/>
</dbReference>